<evidence type="ECO:0000256" key="2">
    <source>
        <dbReference type="SAM" id="MobiDB-lite"/>
    </source>
</evidence>
<comment type="caution">
    <text evidence="5">The sequence shown here is derived from an EMBL/GenBank/DDBJ whole genome shotgun (WGS) entry which is preliminary data.</text>
</comment>
<dbReference type="GO" id="GO:0003677">
    <property type="term" value="F:DNA binding"/>
    <property type="evidence" value="ECO:0007669"/>
    <property type="project" value="InterPro"/>
</dbReference>
<dbReference type="OrthoDB" id="5857104at2759"/>
<dbReference type="PANTHER" id="PTHR36498:SF1">
    <property type="entry name" value="TATA-BINDING PROTEIN-ASSOCIATED FACTOR 172"/>
    <property type="match status" value="1"/>
</dbReference>
<evidence type="ECO:0000313" key="6">
    <source>
        <dbReference type="Proteomes" id="UP000054937"/>
    </source>
</evidence>
<dbReference type="GO" id="GO:0017025">
    <property type="term" value="F:TBP-class protein binding"/>
    <property type="evidence" value="ECO:0007669"/>
    <property type="project" value="InterPro"/>
</dbReference>
<feature type="region of interest" description="Disordered" evidence="2">
    <location>
        <begin position="217"/>
        <end position="268"/>
    </location>
</feature>
<accession>A0A0V0R6G0</accession>
<dbReference type="CDD" id="cd18793">
    <property type="entry name" value="SF2_C_SNF"/>
    <property type="match status" value="1"/>
</dbReference>
<dbReference type="InterPro" id="IPR016024">
    <property type="entry name" value="ARM-type_fold"/>
</dbReference>
<evidence type="ECO:0000313" key="5">
    <source>
        <dbReference type="EMBL" id="KRX10060.1"/>
    </source>
</evidence>
<name>A0A0V0R6G0_PSEPJ</name>
<gene>
    <name evidence="5" type="ORF">PPERSA_08463</name>
</gene>
<dbReference type="InterPro" id="IPR014001">
    <property type="entry name" value="Helicase_ATP-bd"/>
</dbReference>
<dbReference type="SUPFAM" id="SSF52540">
    <property type="entry name" value="P-loop containing nucleoside triphosphate hydrolases"/>
    <property type="match status" value="2"/>
</dbReference>
<dbReference type="InterPro" id="IPR027417">
    <property type="entry name" value="P-loop_NTPase"/>
</dbReference>
<dbReference type="PROSITE" id="PS51194">
    <property type="entry name" value="HELICASE_CTER"/>
    <property type="match status" value="1"/>
</dbReference>
<dbReference type="InterPro" id="IPR000330">
    <property type="entry name" value="SNF2_N"/>
</dbReference>
<dbReference type="InterPro" id="IPR049730">
    <property type="entry name" value="SNF2/RAD54-like_C"/>
</dbReference>
<dbReference type="Pfam" id="PF00176">
    <property type="entry name" value="SNF2-rel_dom"/>
    <property type="match status" value="1"/>
</dbReference>
<dbReference type="OMA" id="QNPEHSD"/>
<protein>
    <submittedName>
        <fullName evidence="5">p-loop containing nucleoside triphosphate hydrolase</fullName>
    </submittedName>
</protein>
<dbReference type="EMBL" id="LDAU01000040">
    <property type="protein sequence ID" value="KRX10060.1"/>
    <property type="molecule type" value="Genomic_DNA"/>
</dbReference>
<dbReference type="GO" id="GO:0016887">
    <property type="term" value="F:ATP hydrolysis activity"/>
    <property type="evidence" value="ECO:0007669"/>
    <property type="project" value="InterPro"/>
</dbReference>
<keyword evidence="1 5" id="KW-0378">Hydrolase</keyword>
<dbReference type="SUPFAM" id="SSF48371">
    <property type="entry name" value="ARM repeat"/>
    <property type="match status" value="1"/>
</dbReference>
<keyword evidence="6" id="KW-1185">Reference proteome</keyword>
<feature type="compositionally biased region" description="Polar residues" evidence="2">
    <location>
        <begin position="258"/>
        <end position="268"/>
    </location>
</feature>
<reference evidence="5 6" key="1">
    <citation type="journal article" date="2015" name="Sci. Rep.">
        <title>Genome of the facultative scuticociliatosis pathogen Pseudocohnilembus persalinus provides insight into its virulence through horizontal gene transfer.</title>
        <authorList>
            <person name="Xiong J."/>
            <person name="Wang G."/>
            <person name="Cheng J."/>
            <person name="Tian M."/>
            <person name="Pan X."/>
            <person name="Warren A."/>
            <person name="Jiang C."/>
            <person name="Yuan D."/>
            <person name="Miao W."/>
        </authorList>
    </citation>
    <scope>NUCLEOTIDE SEQUENCE [LARGE SCALE GENOMIC DNA]</scope>
    <source>
        <strain evidence="5">36N120E</strain>
    </source>
</reference>
<evidence type="ECO:0000259" key="3">
    <source>
        <dbReference type="PROSITE" id="PS51192"/>
    </source>
</evidence>
<dbReference type="InterPro" id="IPR011989">
    <property type="entry name" value="ARM-like"/>
</dbReference>
<dbReference type="InterPro" id="IPR044972">
    <property type="entry name" value="Mot1"/>
</dbReference>
<dbReference type="InterPro" id="IPR001650">
    <property type="entry name" value="Helicase_C-like"/>
</dbReference>
<dbReference type="PROSITE" id="PS51192">
    <property type="entry name" value="HELICASE_ATP_BIND_1"/>
    <property type="match status" value="1"/>
</dbReference>
<dbReference type="Proteomes" id="UP000054937">
    <property type="component" value="Unassembled WGS sequence"/>
</dbReference>
<dbReference type="GO" id="GO:0005524">
    <property type="term" value="F:ATP binding"/>
    <property type="evidence" value="ECO:0007669"/>
    <property type="project" value="InterPro"/>
</dbReference>
<feature type="region of interest" description="Disordered" evidence="2">
    <location>
        <begin position="1479"/>
        <end position="1500"/>
    </location>
</feature>
<feature type="domain" description="Helicase C-terminal" evidence="4">
    <location>
        <begin position="1590"/>
        <end position="1742"/>
    </location>
</feature>
<feature type="domain" description="Helicase ATP-binding" evidence="3">
    <location>
        <begin position="1211"/>
        <end position="1373"/>
    </location>
</feature>
<dbReference type="Gene3D" id="3.40.50.10810">
    <property type="entry name" value="Tandem AAA-ATPase domain"/>
    <property type="match status" value="1"/>
</dbReference>
<dbReference type="InParanoid" id="A0A0V0R6G0"/>
<dbReference type="PANTHER" id="PTHR36498">
    <property type="entry name" value="TATA-BINDING PROTEIN-ASSOCIATED FACTOR 172"/>
    <property type="match status" value="1"/>
</dbReference>
<dbReference type="SMART" id="SM00487">
    <property type="entry name" value="DEXDc"/>
    <property type="match status" value="1"/>
</dbReference>
<dbReference type="InterPro" id="IPR038718">
    <property type="entry name" value="SNF2-like_sf"/>
</dbReference>
<feature type="compositionally biased region" description="Acidic residues" evidence="2">
    <location>
        <begin position="224"/>
        <end position="244"/>
    </location>
</feature>
<dbReference type="Gene3D" id="1.25.10.10">
    <property type="entry name" value="Leucine-rich Repeat Variant"/>
    <property type="match status" value="1"/>
</dbReference>
<dbReference type="Gene3D" id="3.40.50.300">
    <property type="entry name" value="P-loop containing nucleotide triphosphate hydrolases"/>
    <property type="match status" value="1"/>
</dbReference>
<organism evidence="5 6">
    <name type="scientific">Pseudocohnilembus persalinus</name>
    <name type="common">Ciliate</name>
    <dbReference type="NCBI Taxonomy" id="266149"/>
    <lineage>
        <taxon>Eukaryota</taxon>
        <taxon>Sar</taxon>
        <taxon>Alveolata</taxon>
        <taxon>Ciliophora</taxon>
        <taxon>Intramacronucleata</taxon>
        <taxon>Oligohymenophorea</taxon>
        <taxon>Scuticociliatia</taxon>
        <taxon>Philasterida</taxon>
        <taxon>Pseudocohnilembidae</taxon>
        <taxon>Pseudocohnilembus</taxon>
    </lineage>
</organism>
<proteinExistence type="predicted"/>
<evidence type="ECO:0000259" key="4">
    <source>
        <dbReference type="PROSITE" id="PS51194"/>
    </source>
</evidence>
<sequence>MEQKLDKLFSIFEQPKKKDLFNLSIQQIIQLHKDSPQSVHYINKKIMKMIFSNVRDANLQAQHRKIASALIEHLYKNYTQQIISFLDDFNEDLNYSGLFQIGFLEKKSDQQEDSQTKNGIMEIESQKIYKNLQQVREANDIHLNQVDYQYMLKKETPLYAKQPEQVEKQAKIDQEEFNKKTMEIMERLTNVTPATIELLNKSKDNLENYIFGINQLYDQGSNDSEQETNDLDSEEEEQQLEEEEQKSQKRQKKKGNKRTSLQSQLSVQQEKMRKKIKQNVNVNENLEIEQQTERELQKQNYVKVVQNPFNVIFETCQKKLLDVNWKIRHATALVIRSFAENPAGFAFLGAQFEIKYNNENQDLSYIQILKDTRQNLIEYRENQANKHNKLTDITARALLIIALDKFADYSGHTTNLIVRETASQILSLFMKEKEYLNDEDILEIVDLLRLYMQEQEWETRQSSLFLVKALLEGRGDLRGAIFEKIQEELLAMMDPDQVDDIIHLEGEIFIIYCQEDFFIRQSEYIDKLNTAVWRVMEVLDQITYATKFLVKLLAIFFEHNYIQGHQEIYLQRLSHLFFNKLIEVREQAYILVEKLFRQLHNNKKQVQQAKNIITDVNIYLLQAICIEENQSNFYNACNALATSFGLTDLQEQSFILNKLLEIGINYMTLNEVVKNFKYFGNYTYEGIKEDQIFESPLKHIDQIEFRLNKLALATKIIIDNNSEERIIKNFLESTIITTGENCRKLYFGLSVIGLMDINCKFQYINVDQLTKIQELDYLKYESFELKSYDDNILSNLHKLEEFSLIARENNLYERRKQYIQIYNILEAKPQKSDIEQILITQFVNFQSQVVEMNLLIKSLTSSILVEYYSLQQKQPPQLNPIILTFKKAITKEKINTIQKMIAQSFFKLFKLTNNKSQNRQLQSLNKDMLNKYQKPQIYLNFENDEEDKITRVLTYVKKYDSINFFYTEVFDNYKKQCEQNFPSLQDLFVINQENNNNNLNNIKFIKMILPSLLNLNVAGIFLVPIINQLKQYILQNENIPEKEYKKIRKIMYKILLAILIKDLKNYNDQSLKEFYLLQNSFLEAIFALMEMKKVVVYQIIHKILSNNSQDFVEYASIFVLQVVSSITSQNNEIKDLSFKSLGMLITSLFLQKNQDKQGNFLNLTPQLLQESQKGRRFVLDFQNPINFQYDIMQPRGTELREYQKEGIKWMGFLCKYNLNGALCDDMGLGKTLQTLSIIQSEIFRLRKANKYDRKSKTSIVICPPTLQEHWKYEVIKFLDQSIKIEVFNPNLVFENYDIIVTSYSSVQQKFQYFGDRKYLFIILDEGHLIKNPDTKVSQAIKQLQGDHRFLLSGTPIQNNILELWSIFDFLMPGYLGSKEEFKKKYSKLFTTNLMAFSDKDLLFSEEQSKVLSELHKKVLPFIMRRDKITVLKDLPPKIIQDYPCELSEYQQKLYHWLEDSHISKCEDNLVQQFNIDTNSNNKQTTQQQNNNDNNNDNDNNKIQQQVQPEVCKNVLQMLIALRKVVNHPLMLDQKILGQLGINANKQLQSLEASGKFQSIRQLLIDLGFEYISKNESQGESAVSNNSSKDGKNKGMVYTHNTNKILMFSRFKQTLQLIENLILKQHFKKTKYLKLDGDIPHSQRFKIVNRFNEDGEIKILLITTSVGGLGLNLTSANCVIMIDHDYNPSNDMQAIDRAHRIGQKNTLNVYRMMTKNTLEEKIMGIQRFKVSVANAIINLDNATIDNVENSNIINLFDNLQQDDQEDKKKNEGGNKYQPYKKILSEMQDNNLDDLDFNKKIF</sequence>
<dbReference type="FunCoup" id="A0A0V0R6G0">
    <property type="interactions" value="30"/>
</dbReference>
<dbReference type="SMART" id="SM00490">
    <property type="entry name" value="HELICc"/>
    <property type="match status" value="1"/>
</dbReference>
<evidence type="ECO:0000256" key="1">
    <source>
        <dbReference type="ARBA" id="ARBA00022801"/>
    </source>
</evidence>
<dbReference type="Pfam" id="PF00271">
    <property type="entry name" value="Helicase_C"/>
    <property type="match status" value="1"/>
</dbReference>
<feature type="compositionally biased region" description="Basic residues" evidence="2">
    <location>
        <begin position="248"/>
        <end position="257"/>
    </location>
</feature>